<dbReference type="Pfam" id="PF10738">
    <property type="entry name" value="Lpp-LpqN"/>
    <property type="match status" value="1"/>
</dbReference>
<comment type="caution">
    <text evidence="2">The sequence shown here is derived from an EMBL/GenBank/DDBJ whole genome shotgun (WGS) entry which is preliminary data.</text>
</comment>
<evidence type="ECO:0000313" key="3">
    <source>
        <dbReference type="Proteomes" id="UP000295764"/>
    </source>
</evidence>
<organism evidence="2 3">
    <name type="scientific">Curtobacterium flaccumfaciens</name>
    <dbReference type="NCBI Taxonomy" id="2035"/>
    <lineage>
        <taxon>Bacteria</taxon>
        <taxon>Bacillati</taxon>
        <taxon>Actinomycetota</taxon>
        <taxon>Actinomycetes</taxon>
        <taxon>Micrococcales</taxon>
        <taxon>Microbacteriaceae</taxon>
        <taxon>Curtobacterium</taxon>
    </lineage>
</organism>
<keyword evidence="2" id="KW-0449">Lipoprotein</keyword>
<dbReference type="AlphaFoldDB" id="A0A4R6DKF9"/>
<gene>
    <name evidence="2" type="ORF">EDF64_103259</name>
</gene>
<dbReference type="Gene3D" id="3.40.1000.10">
    <property type="entry name" value="Mog1/PsbP, alpha/beta/alpha sandwich"/>
    <property type="match status" value="1"/>
</dbReference>
<dbReference type="Proteomes" id="UP000295764">
    <property type="component" value="Unassembled WGS sequence"/>
</dbReference>
<sequence length="160" mass="16870">MTTVRSDTPPFVPTPVVRLDVPPGWEPLVLPDALVAVAETEQQGPFRANVVVTVRRVATTADGGAALSRAVEQNTAALEAAERWAELGSEYRTVLGLDGYRVEGAFVMPGVGTVFQALQLATIDHGAVADVIALTATCGADEGERLVPVLRSVLESARLH</sequence>
<dbReference type="InterPro" id="IPR019674">
    <property type="entry name" value="Lipoprotein_LpqN/LpqT-like"/>
</dbReference>
<evidence type="ECO:0000256" key="1">
    <source>
        <dbReference type="ARBA" id="ARBA00022729"/>
    </source>
</evidence>
<keyword evidence="1" id="KW-0732">Signal</keyword>
<evidence type="ECO:0000313" key="2">
    <source>
        <dbReference type="EMBL" id="TDN45335.1"/>
    </source>
</evidence>
<accession>A0A4R6DKF9</accession>
<dbReference type="RefSeq" id="WP_166645621.1">
    <property type="nucleotide sequence ID" value="NZ_SNVW01000003.1"/>
</dbReference>
<proteinExistence type="predicted"/>
<dbReference type="EMBL" id="SNVW01000003">
    <property type="protein sequence ID" value="TDN45335.1"/>
    <property type="molecule type" value="Genomic_DNA"/>
</dbReference>
<reference evidence="2 3" key="1">
    <citation type="submission" date="2019-03" db="EMBL/GenBank/DDBJ databases">
        <title>Genomic analyses of the natural microbiome of Caenorhabditis elegans.</title>
        <authorList>
            <person name="Samuel B."/>
        </authorList>
    </citation>
    <scope>NUCLEOTIDE SEQUENCE [LARGE SCALE GENOMIC DNA]</scope>
    <source>
        <strain evidence="2 3">JUb65</strain>
    </source>
</reference>
<protein>
    <submittedName>
        <fullName evidence="2">Putative lipoprotein LpqN</fullName>
    </submittedName>
</protein>
<name>A0A4R6DKF9_9MICO</name>